<name>A0AA43TZS9_MYCAR</name>
<gene>
    <name evidence="1" type="ORF">DCBHLPFO_00284</name>
</gene>
<accession>A0AA43TZS9</accession>
<protein>
    <submittedName>
        <fullName evidence="1">Uncharacterized protein</fullName>
    </submittedName>
</protein>
<reference evidence="1" key="1">
    <citation type="submission" date="2022-11" db="EMBL/GenBank/DDBJ databases">
        <title>Draft genome of Mycoplasma arginini isolated from fly.</title>
        <authorList>
            <person name="Severgnini M."/>
            <person name="Gioia G."/>
            <person name="Cremonesi P."/>
            <person name="Moroni P."/>
            <person name="Addis M.F."/>
            <person name="Castiglioni B."/>
        </authorList>
    </citation>
    <scope>NUCLEOTIDE SEQUENCE</scope>
    <source>
        <strain evidence="1">QMP CG1-1632</strain>
    </source>
</reference>
<sequence length="377" mass="44549">MFIVHNQNIQKYELVNKQDRWTEEFIINAKQTRYLDNWSSVNEITKVRIKRIIQSDNFIITFEHYNPLREIKDIRVTPLINNKLVDFKPRYNLNTGNITLTFNSDLDSKNKLDFNDIANLNFEIEYNIGGYWYQCKSFSYWIKKNLRSKNIPINKDINVEILSEIEISSIPDRIDKFSINHDFKTKYLNFLFRPNTLKLGTYNQNLFSLEITKKDNKTQEEFFIDNTDIYDLNFSTANLFSNSKNKYDTKINYTSFNQANISIDSYSYYDKLSENVIVNEPNPNAKLGLLIPLKFEGIFGYEILFNLGKNLKNFKLSYSQELKKPFFSINNGIIKLKVSSVKGWLTDEKWHLIKYKNFIEIINSANSLESINKIGEK</sequence>
<comment type="caution">
    <text evidence="1">The sequence shown here is derived from an EMBL/GenBank/DDBJ whole genome shotgun (WGS) entry which is preliminary data.</text>
</comment>
<dbReference type="EMBL" id="JAPFAR010000086">
    <property type="protein sequence ID" value="MDI3349705.1"/>
    <property type="molecule type" value="Genomic_DNA"/>
</dbReference>
<proteinExistence type="predicted"/>
<evidence type="ECO:0000313" key="1">
    <source>
        <dbReference type="EMBL" id="MDI3349705.1"/>
    </source>
</evidence>
<organism evidence="1 2">
    <name type="scientific">Mycoplasmopsis arginini</name>
    <name type="common">Mycoplasma arginini</name>
    <dbReference type="NCBI Taxonomy" id="2094"/>
    <lineage>
        <taxon>Bacteria</taxon>
        <taxon>Bacillati</taxon>
        <taxon>Mycoplasmatota</taxon>
        <taxon>Mycoplasmoidales</taxon>
        <taxon>Metamycoplasmataceae</taxon>
        <taxon>Mycoplasmopsis</taxon>
    </lineage>
</organism>
<dbReference type="RefSeq" id="WP_268164484.1">
    <property type="nucleotide sequence ID" value="NZ_JAPFAP010000052.1"/>
</dbReference>
<dbReference type="NCBIfam" id="NF045960">
    <property type="entry name" value="MHO_1580_fam"/>
    <property type="match status" value="1"/>
</dbReference>
<dbReference type="Proteomes" id="UP001162175">
    <property type="component" value="Unassembled WGS sequence"/>
</dbReference>
<dbReference type="AlphaFoldDB" id="A0AA43TZS9"/>
<evidence type="ECO:0000313" key="2">
    <source>
        <dbReference type="Proteomes" id="UP001162175"/>
    </source>
</evidence>